<feature type="region of interest" description="Disordered" evidence="2">
    <location>
        <begin position="497"/>
        <end position="835"/>
    </location>
</feature>
<feature type="compositionally biased region" description="Basic residues" evidence="2">
    <location>
        <begin position="666"/>
        <end position="678"/>
    </location>
</feature>
<evidence type="ECO:0000313" key="4">
    <source>
        <dbReference type="Proteomes" id="UP000017559"/>
    </source>
</evidence>
<feature type="region of interest" description="Disordered" evidence="2">
    <location>
        <begin position="395"/>
        <end position="447"/>
    </location>
</feature>
<feature type="region of interest" description="Disordered" evidence="2">
    <location>
        <begin position="227"/>
        <end position="340"/>
    </location>
</feature>
<gene>
    <name evidence="3" type="ORF">Moror_17355</name>
</gene>
<dbReference type="HOGENOM" id="CLU_319127_0_0_1"/>
<dbReference type="KEGG" id="mrr:Moror_17355"/>
<feature type="compositionally biased region" description="Acidic residues" evidence="2">
    <location>
        <begin position="897"/>
        <end position="911"/>
    </location>
</feature>
<evidence type="ECO:0000256" key="2">
    <source>
        <dbReference type="SAM" id="MobiDB-lite"/>
    </source>
</evidence>
<feature type="compositionally biased region" description="Polar residues" evidence="2">
    <location>
        <begin position="720"/>
        <end position="730"/>
    </location>
</feature>
<feature type="compositionally biased region" description="Basic and acidic residues" evidence="2">
    <location>
        <begin position="732"/>
        <end position="745"/>
    </location>
</feature>
<evidence type="ECO:0000313" key="3">
    <source>
        <dbReference type="EMBL" id="ESK97790.1"/>
    </source>
</evidence>
<feature type="region of interest" description="Disordered" evidence="2">
    <location>
        <begin position="889"/>
        <end position="911"/>
    </location>
</feature>
<feature type="coiled-coil region" evidence="1">
    <location>
        <begin position="159"/>
        <end position="193"/>
    </location>
</feature>
<feature type="compositionally biased region" description="Low complexity" evidence="2">
    <location>
        <begin position="309"/>
        <end position="323"/>
    </location>
</feature>
<dbReference type="AlphaFoldDB" id="V2XZ42"/>
<feature type="compositionally biased region" description="Acidic residues" evidence="2">
    <location>
        <begin position="650"/>
        <end position="659"/>
    </location>
</feature>
<dbReference type="EMBL" id="AWSO01000017">
    <property type="protein sequence ID" value="ESK97790.1"/>
    <property type="molecule type" value="Genomic_DNA"/>
</dbReference>
<name>V2XZ42_MONRO</name>
<keyword evidence="1" id="KW-0175">Coiled coil</keyword>
<sequence>MSSTGGQSPPSLALSDILVSSPPSMVISSTNAQVIGNSNVTSMERSRDAAEPLQDDEMAQFRARIEEIRSGSQGEDNLSSQEKELLDMVTRLIEAPRPNISQLEQQANAISELIAQRDFLAQQIADERTRMDSERDGFERAAEALIRQRNTKHMYPARYEELERQCAVLQQDNKELRDKEQETQIKLTCLESELFKLKPLLLMQPFPSIGSLAHTTSYLSSLPYPAPTGSAALNSEKAKAARKRKREKEKAAMQGDNNSDKDASTSKETSAAAGTFNGDGNTDSNAATSSLLDPQRQSGPSIYQHLRFSRNSQQSQSQSNQKSKSQRQRSKSPQRSENITSDARAELYVLAARKIGRERASLVSGLIAAEREREKERFKAAEEEIAKERLAGGHTGYYRNHTSTGGVPKKANKGKTSTLTQKPISSRNTTVPTSSPQSPKRGVTSAMPSMQFFPHPGSPHPHAYMFVPNANMISYQHMHAQPPGAPRIVALAAPFGAHGRMGTPNQAQNPSEQPQPQKPTSAPPGKSADAGDAASSSKTPLASLLSAARMMDDKGADDSSASSQRTNKRSTTKRKGANGSEQAENSTAKRRRVSSGNAEVGGSTKPAGKRTRSALDVLADQAAAFSQGPEDGEQRGAPRKGKGKAKTVEAEEPESETETEPSSRVATRRSSRSTRGRRKDMLIQDSLPRMISPAPGREVRKASMMPPPDPEPSLLLSPPTITVSGLNSTDRSPAEEEPRLEESSRLESVPARVKRLHGNQDPAAERARSREPTQTNDSATPTPIPIPAPEDVRIASPAPQPPETRGGDDAELPNVSYSNNKAAPESTTSVEQSDLVDKAQHVTNSSPQDVLMVVEEVNPAVTVNTNTAVKTLLYSAPVEAISQVQVASSQETLASNDDVDADGDSDPEVLP</sequence>
<organism evidence="3 4">
    <name type="scientific">Moniliophthora roreri (strain MCA 2997)</name>
    <name type="common">Cocoa frosty pod rot fungus</name>
    <name type="synonym">Crinipellis roreri</name>
    <dbReference type="NCBI Taxonomy" id="1381753"/>
    <lineage>
        <taxon>Eukaryota</taxon>
        <taxon>Fungi</taxon>
        <taxon>Dikarya</taxon>
        <taxon>Basidiomycota</taxon>
        <taxon>Agaricomycotina</taxon>
        <taxon>Agaricomycetes</taxon>
        <taxon>Agaricomycetidae</taxon>
        <taxon>Agaricales</taxon>
        <taxon>Marasmiineae</taxon>
        <taxon>Marasmiaceae</taxon>
        <taxon>Moniliophthora</taxon>
    </lineage>
</organism>
<dbReference type="OrthoDB" id="2143914at2759"/>
<feature type="compositionally biased region" description="Basic residues" evidence="2">
    <location>
        <begin position="566"/>
        <end position="576"/>
    </location>
</feature>
<dbReference type="STRING" id="1381753.V2XZ42"/>
<feature type="compositionally biased region" description="Polar residues" evidence="2">
    <location>
        <begin position="278"/>
        <end position="301"/>
    </location>
</feature>
<dbReference type="Proteomes" id="UP000017559">
    <property type="component" value="Unassembled WGS sequence"/>
</dbReference>
<proteinExistence type="predicted"/>
<feature type="compositionally biased region" description="Polar residues" evidence="2">
    <location>
        <begin position="815"/>
        <end position="832"/>
    </location>
</feature>
<evidence type="ECO:0000256" key="1">
    <source>
        <dbReference type="SAM" id="Coils"/>
    </source>
</evidence>
<feature type="compositionally biased region" description="Polar residues" evidence="2">
    <location>
        <begin position="503"/>
        <end position="520"/>
    </location>
</feature>
<comment type="caution">
    <text evidence="3">The sequence shown here is derived from an EMBL/GenBank/DDBJ whole genome shotgun (WGS) entry which is preliminary data.</text>
</comment>
<feature type="compositionally biased region" description="Polar residues" evidence="2">
    <location>
        <begin position="414"/>
        <end position="438"/>
    </location>
</feature>
<keyword evidence="4" id="KW-1185">Reference proteome</keyword>
<reference evidence="3 4" key="1">
    <citation type="journal article" date="2014" name="BMC Genomics">
        <title>Genome and secretome analysis of the hemibiotrophic fungal pathogen, Moniliophthora roreri, which causes frosty pod rot disease of cacao: mechanisms of the biotrophic and necrotrophic phases.</title>
        <authorList>
            <person name="Meinhardt L.W."/>
            <person name="Costa G.G.L."/>
            <person name="Thomazella D.P.T."/>
            <person name="Teixeira P.J.P.L."/>
            <person name="Carazzolle M.F."/>
            <person name="Schuster S.C."/>
            <person name="Carlson J.E."/>
            <person name="Guiltinan M.J."/>
            <person name="Mieczkowski P."/>
            <person name="Farmer A."/>
            <person name="Ramaraj T."/>
            <person name="Crozier J."/>
            <person name="Davis R.E."/>
            <person name="Shao J."/>
            <person name="Melnick R.L."/>
            <person name="Pereira G.A.G."/>
            <person name="Bailey B.A."/>
        </authorList>
    </citation>
    <scope>NUCLEOTIDE SEQUENCE [LARGE SCALE GENOMIC DNA]</scope>
    <source>
        <strain evidence="3 4">MCA 2997</strain>
    </source>
</reference>
<protein>
    <submittedName>
        <fullName evidence="3">Uncharacterized protein</fullName>
    </submittedName>
</protein>
<feature type="compositionally biased region" description="Low complexity" evidence="2">
    <location>
        <begin position="523"/>
        <end position="538"/>
    </location>
</feature>
<accession>V2XZ42</accession>